<protein>
    <submittedName>
        <fullName evidence="1">FeoB-associated Cys-rich membrane protein</fullName>
    </submittedName>
</protein>
<dbReference type="Pfam" id="PF12669">
    <property type="entry name" value="FeoB_associated"/>
    <property type="match status" value="1"/>
</dbReference>
<evidence type="ECO:0000313" key="2">
    <source>
        <dbReference type="Proteomes" id="UP000595917"/>
    </source>
</evidence>
<gene>
    <name evidence="1" type="ORF">JFL75_18360</name>
</gene>
<accession>A0A7T8B8Q8</accession>
<organism evidence="1 2">
    <name type="scientific">Breznakiella homolactica</name>
    <dbReference type="NCBI Taxonomy" id="2798577"/>
    <lineage>
        <taxon>Bacteria</taxon>
        <taxon>Pseudomonadati</taxon>
        <taxon>Spirochaetota</taxon>
        <taxon>Spirochaetia</taxon>
        <taxon>Spirochaetales</taxon>
        <taxon>Breznakiellaceae</taxon>
        <taxon>Breznakiella</taxon>
    </lineage>
</organism>
<evidence type="ECO:0000313" key="1">
    <source>
        <dbReference type="EMBL" id="QQO08869.1"/>
    </source>
</evidence>
<reference evidence="1" key="1">
    <citation type="submission" date="2021-01" db="EMBL/GenBank/DDBJ databases">
        <title>Description of Breznakiella homolactica.</title>
        <authorList>
            <person name="Song Y."/>
            <person name="Brune A."/>
        </authorList>
    </citation>
    <scope>NUCLEOTIDE SEQUENCE</scope>
    <source>
        <strain evidence="1">RmG30</strain>
    </source>
</reference>
<dbReference type="Proteomes" id="UP000595917">
    <property type="component" value="Chromosome"/>
</dbReference>
<keyword evidence="2" id="KW-1185">Reference proteome</keyword>
<dbReference type="RefSeq" id="WP_215626175.1">
    <property type="nucleotide sequence ID" value="NZ_CP067089.2"/>
</dbReference>
<name>A0A7T8B8Q8_9SPIR</name>
<sequence length="46" mass="4619">MAATIIIGAIVLLCIALAVRSLIKSRNKGGCDCGCGGCSPDKHCGK</sequence>
<dbReference type="KEGG" id="bhc:JFL75_18360"/>
<proteinExistence type="predicted"/>
<dbReference type="EMBL" id="CP067089">
    <property type="protein sequence ID" value="QQO08869.1"/>
    <property type="molecule type" value="Genomic_DNA"/>
</dbReference>
<dbReference type="AlphaFoldDB" id="A0A7T8B8Q8"/>